<feature type="compositionally biased region" description="Polar residues" evidence="1">
    <location>
        <begin position="393"/>
        <end position="402"/>
    </location>
</feature>
<dbReference type="PhylomeDB" id="B8M2W7"/>
<dbReference type="STRING" id="441959.B8M2W7"/>
<feature type="compositionally biased region" description="Basic and acidic residues" evidence="1">
    <location>
        <begin position="379"/>
        <end position="388"/>
    </location>
</feature>
<dbReference type="GO" id="GO:0047555">
    <property type="term" value="F:3',5'-cyclic-GMP phosphodiesterase activity"/>
    <property type="evidence" value="ECO:0007669"/>
    <property type="project" value="TreeGrafter"/>
</dbReference>
<keyword evidence="3" id="KW-1185">Reference proteome</keyword>
<dbReference type="OrthoDB" id="258495at2759"/>
<dbReference type="CDD" id="cd07735">
    <property type="entry name" value="class_II_PDE_MBL-fold"/>
    <property type="match status" value="1"/>
</dbReference>
<dbReference type="OMA" id="ECSYTDA"/>
<dbReference type="PANTHER" id="PTHR28283:SF1">
    <property type="entry name" value="3',5'-CYCLIC-NUCLEOTIDE PHOSPHODIESTERASE 1"/>
    <property type="match status" value="1"/>
</dbReference>
<organism evidence="2 3">
    <name type="scientific">Talaromyces stipitatus (strain ATCC 10500 / CBS 375.48 / QM 6759 / NRRL 1006)</name>
    <name type="common">Penicillium stipitatum</name>
    <dbReference type="NCBI Taxonomy" id="441959"/>
    <lineage>
        <taxon>Eukaryota</taxon>
        <taxon>Fungi</taxon>
        <taxon>Dikarya</taxon>
        <taxon>Ascomycota</taxon>
        <taxon>Pezizomycotina</taxon>
        <taxon>Eurotiomycetes</taxon>
        <taxon>Eurotiomycetidae</taxon>
        <taxon>Eurotiales</taxon>
        <taxon>Trichocomaceae</taxon>
        <taxon>Talaromyces</taxon>
        <taxon>Talaromyces sect. Talaromyces</taxon>
    </lineage>
</organism>
<dbReference type="eggNOG" id="ENOG502RFKK">
    <property type="taxonomic scope" value="Eukaryota"/>
</dbReference>
<gene>
    <name evidence="2" type="ORF">TSTA_094680</name>
</gene>
<dbReference type="PANTHER" id="PTHR28283">
    <property type="entry name" value="3',5'-CYCLIC-NUCLEOTIDE PHOSPHODIESTERASE 1"/>
    <property type="match status" value="1"/>
</dbReference>
<proteinExistence type="predicted"/>
<evidence type="ECO:0000256" key="1">
    <source>
        <dbReference type="SAM" id="MobiDB-lite"/>
    </source>
</evidence>
<dbReference type="InterPro" id="IPR036866">
    <property type="entry name" value="RibonucZ/Hydroxyglut_hydro"/>
</dbReference>
<dbReference type="GO" id="GO:0006198">
    <property type="term" value="P:cAMP catabolic process"/>
    <property type="evidence" value="ECO:0007669"/>
    <property type="project" value="InterPro"/>
</dbReference>
<dbReference type="GO" id="GO:1902660">
    <property type="term" value="P:negative regulation of glucose mediated signaling pathway"/>
    <property type="evidence" value="ECO:0007669"/>
    <property type="project" value="TreeGrafter"/>
</dbReference>
<dbReference type="GO" id="GO:0004115">
    <property type="term" value="F:3',5'-cyclic-AMP phosphodiesterase activity"/>
    <property type="evidence" value="ECO:0007669"/>
    <property type="project" value="InterPro"/>
</dbReference>
<dbReference type="EMBL" id="EQ962653">
    <property type="protein sequence ID" value="EED22222.1"/>
    <property type="molecule type" value="Genomic_DNA"/>
</dbReference>
<dbReference type="SUPFAM" id="SSF56281">
    <property type="entry name" value="Metallo-hydrolase/oxidoreductase"/>
    <property type="match status" value="1"/>
</dbReference>
<protein>
    <submittedName>
        <fullName evidence="2">cAMP-specific phosphodiesterase, putative</fullName>
    </submittedName>
</protein>
<dbReference type="Proteomes" id="UP000001745">
    <property type="component" value="Unassembled WGS sequence"/>
</dbReference>
<dbReference type="InterPro" id="IPR000396">
    <property type="entry name" value="Pdiesterase2"/>
</dbReference>
<dbReference type="Gene3D" id="3.60.15.10">
    <property type="entry name" value="Ribonuclease Z/Hydroxyacylglutathione hydrolase-like"/>
    <property type="match status" value="1"/>
</dbReference>
<dbReference type="PRINTS" id="PR00388">
    <property type="entry name" value="PDIESTERASE2"/>
</dbReference>
<dbReference type="RefSeq" id="XP_002479185.1">
    <property type="nucleotide sequence ID" value="XM_002479140.1"/>
</dbReference>
<evidence type="ECO:0000313" key="2">
    <source>
        <dbReference type="EMBL" id="EED22222.1"/>
    </source>
</evidence>
<dbReference type="FunCoup" id="B8M2W7">
    <property type="interactions" value="52"/>
</dbReference>
<accession>B8M2W7</accession>
<dbReference type="AlphaFoldDB" id="B8M2W7"/>
<feature type="compositionally biased region" description="Basic and acidic residues" evidence="1">
    <location>
        <begin position="403"/>
        <end position="412"/>
    </location>
</feature>
<feature type="compositionally biased region" description="Basic residues" evidence="1">
    <location>
        <begin position="366"/>
        <end position="378"/>
    </location>
</feature>
<dbReference type="HOGENOM" id="CLU_016658_1_0_1"/>
<feature type="region of interest" description="Disordered" evidence="1">
    <location>
        <begin position="356"/>
        <end position="473"/>
    </location>
</feature>
<dbReference type="GeneID" id="8103798"/>
<dbReference type="Pfam" id="PF02112">
    <property type="entry name" value="PDEase_II"/>
    <property type="match status" value="3"/>
</dbReference>
<dbReference type="VEuPathDB" id="FungiDB:TSTA_094680"/>
<name>B8M2W7_TALSN</name>
<reference evidence="3" key="1">
    <citation type="journal article" date="2015" name="Genome Announc.">
        <title>Genome sequence of the AIDS-associated pathogen Penicillium marneffei (ATCC18224) and its near taxonomic relative Talaromyces stipitatus (ATCC10500).</title>
        <authorList>
            <person name="Nierman W.C."/>
            <person name="Fedorova-Abrams N.D."/>
            <person name="Andrianopoulos A."/>
        </authorList>
    </citation>
    <scope>NUCLEOTIDE SEQUENCE [LARGE SCALE GENOMIC DNA]</scope>
    <source>
        <strain evidence="3">ATCC 10500 / CBS 375.48 / QM 6759 / NRRL 1006</strain>
    </source>
</reference>
<dbReference type="InParanoid" id="B8M2W7"/>
<sequence>MDNPAFQVIVLGPTGGPKEDAVTGLLVRSTSTNWSKSSVVAVDAGTLLAGIVRILDQTLTTDDQSRAVVKDGPFKGLHAPHRTPQANAAYIFREVIASVLITHPHLDHLSGLAINTPIVEASNGPKTVAGLPSAISAMKNHMFNDIIWPNLSDEDGGAGLITYQRLVEGGNPRFGRGESRGYVRACEGLVTKCLSVSHGRCKQRFDPETGRHHRIGSAVFSADQMVNARTLSMDQSDGAMFSPARSPHIGSSLGATPSKDSTIWGTVESSAYFIRDEDTGKEIIIFGDIEPDSVSLEPRNKRVWEIAAPKIVNGSLRAIFIECSYNDAIDDETLYGHLCPRHLIAELKVLASKVDELKPDHQQQKGQKRRGRSSKRKRKDSDTLDYARDQPVSPHSTRQITTRPRDNRDMSEKSPMSGARASTSTQTPDGGKFDDNGDVAVIDHQPRQTNESVHFASEQGGEKSGEAGFTYPDAQWTDSENASPQPLAGFKVFIIHVKDTLTDGPHPKERILEELRDQSDEAGLGCEFHVPFQGEGIFI</sequence>
<evidence type="ECO:0000313" key="3">
    <source>
        <dbReference type="Proteomes" id="UP000001745"/>
    </source>
</evidence>